<sequence length="71" mass="7615">MGKGEIFHGKKEEGQKEEKVQPPKASVVYGLAANQKSPPNRGFFVCSGSGILLYCLNSKRVNSCSNNGGEL</sequence>
<feature type="compositionally biased region" description="Basic and acidic residues" evidence="1">
    <location>
        <begin position="1"/>
        <end position="21"/>
    </location>
</feature>
<protein>
    <submittedName>
        <fullName evidence="2">Uncharacterized protein</fullName>
    </submittedName>
</protein>
<dbReference type="EMBL" id="MFPU01000085">
    <property type="protein sequence ID" value="OGH68666.1"/>
    <property type="molecule type" value="Genomic_DNA"/>
</dbReference>
<feature type="region of interest" description="Disordered" evidence="1">
    <location>
        <begin position="1"/>
        <end position="22"/>
    </location>
</feature>
<gene>
    <name evidence="2" type="ORF">A2754_02355</name>
</gene>
<organism evidence="2 3">
    <name type="scientific">Candidatus Magasanikbacteria bacterium RIFCSPHIGHO2_01_FULL_47_8</name>
    <dbReference type="NCBI Taxonomy" id="1798673"/>
    <lineage>
        <taxon>Bacteria</taxon>
        <taxon>Candidatus Magasanikiibacteriota</taxon>
    </lineage>
</organism>
<evidence type="ECO:0000313" key="3">
    <source>
        <dbReference type="Proteomes" id="UP000177953"/>
    </source>
</evidence>
<comment type="caution">
    <text evidence="2">The sequence shown here is derived from an EMBL/GenBank/DDBJ whole genome shotgun (WGS) entry which is preliminary data.</text>
</comment>
<accession>A0A1F6MAK6</accession>
<dbReference type="AlphaFoldDB" id="A0A1F6MAK6"/>
<reference evidence="2 3" key="1">
    <citation type="journal article" date="2016" name="Nat. Commun.">
        <title>Thousands of microbial genomes shed light on interconnected biogeochemical processes in an aquifer system.</title>
        <authorList>
            <person name="Anantharaman K."/>
            <person name="Brown C.T."/>
            <person name="Hug L.A."/>
            <person name="Sharon I."/>
            <person name="Castelle C.J."/>
            <person name="Probst A.J."/>
            <person name="Thomas B.C."/>
            <person name="Singh A."/>
            <person name="Wilkins M.J."/>
            <person name="Karaoz U."/>
            <person name="Brodie E.L."/>
            <person name="Williams K.H."/>
            <person name="Hubbard S.S."/>
            <person name="Banfield J.F."/>
        </authorList>
    </citation>
    <scope>NUCLEOTIDE SEQUENCE [LARGE SCALE GENOMIC DNA]</scope>
</reference>
<dbReference type="Proteomes" id="UP000177953">
    <property type="component" value="Unassembled WGS sequence"/>
</dbReference>
<proteinExistence type="predicted"/>
<name>A0A1F6MAK6_9BACT</name>
<evidence type="ECO:0000313" key="2">
    <source>
        <dbReference type="EMBL" id="OGH68666.1"/>
    </source>
</evidence>
<evidence type="ECO:0000256" key="1">
    <source>
        <dbReference type="SAM" id="MobiDB-lite"/>
    </source>
</evidence>